<sequence>MDVMAENINMQFLPNNRKVIFEHFDEVFILLAGIIQVAIKRLEQKHFISDGWTKPLRGSKDQNHPIKSKM</sequence>
<dbReference type="EMBL" id="CAADFP010000136">
    <property type="protein sequence ID" value="VFK31352.1"/>
    <property type="molecule type" value="Genomic_DNA"/>
</dbReference>
<name>A0A450WEG3_9GAMM</name>
<evidence type="ECO:0000313" key="1">
    <source>
        <dbReference type="EMBL" id="VFK15420.1"/>
    </source>
</evidence>
<reference evidence="1" key="1">
    <citation type="submission" date="2019-02" db="EMBL/GenBank/DDBJ databases">
        <authorList>
            <person name="Gruber-Vodicka R. H."/>
            <person name="Seah K. B. B."/>
        </authorList>
    </citation>
    <scope>NUCLEOTIDE SEQUENCE</scope>
    <source>
        <strain evidence="1">BECK_S312</strain>
        <strain evidence="2">BECK_S426</strain>
    </source>
</reference>
<dbReference type="AlphaFoldDB" id="A0A450WEG3"/>
<accession>A0A450WEG3</accession>
<organism evidence="1">
    <name type="scientific">Candidatus Kentrum sp. LPFa</name>
    <dbReference type="NCBI Taxonomy" id="2126335"/>
    <lineage>
        <taxon>Bacteria</taxon>
        <taxon>Pseudomonadati</taxon>
        <taxon>Pseudomonadota</taxon>
        <taxon>Gammaproteobacteria</taxon>
        <taxon>Candidatus Kentrum</taxon>
    </lineage>
</organism>
<protein>
    <submittedName>
        <fullName evidence="1">Uncharacterized protein</fullName>
    </submittedName>
</protein>
<gene>
    <name evidence="1" type="ORF">BECKLPF1236A_GA0070988_101254</name>
    <name evidence="2" type="ORF">BECKLPF1236C_GA0070990_101364</name>
</gene>
<dbReference type="EMBL" id="CAADFM010000125">
    <property type="protein sequence ID" value="VFK15420.1"/>
    <property type="molecule type" value="Genomic_DNA"/>
</dbReference>
<evidence type="ECO:0000313" key="2">
    <source>
        <dbReference type="EMBL" id="VFK31352.1"/>
    </source>
</evidence>
<proteinExistence type="predicted"/>